<dbReference type="RefSeq" id="XP_027609705.1">
    <property type="nucleotide sequence ID" value="XM_027753904.1"/>
</dbReference>
<evidence type="ECO:0000313" key="8">
    <source>
        <dbReference type="Proteomes" id="UP000287166"/>
    </source>
</evidence>
<dbReference type="InterPro" id="IPR007248">
    <property type="entry name" value="Mpv17_PMP22"/>
</dbReference>
<dbReference type="Proteomes" id="UP000287166">
    <property type="component" value="Unassembled WGS sequence"/>
</dbReference>
<evidence type="ECO:0000256" key="1">
    <source>
        <dbReference type="ARBA" id="ARBA00004141"/>
    </source>
</evidence>
<dbReference type="AlphaFoldDB" id="A0A401G9F4"/>
<gene>
    <name evidence="7" type="ORF">SCP_0116850</name>
</gene>
<evidence type="ECO:0000256" key="3">
    <source>
        <dbReference type="ARBA" id="ARBA00022692"/>
    </source>
</evidence>
<comment type="caution">
    <text evidence="7">The sequence shown here is derived from an EMBL/GenBank/DDBJ whole genome shotgun (WGS) entry which is preliminary data.</text>
</comment>
<reference evidence="7 8" key="1">
    <citation type="journal article" date="2018" name="Sci. Rep.">
        <title>Genome sequence of the cauliflower mushroom Sparassis crispa (Hanabiratake) and its association with beneficial usage.</title>
        <authorList>
            <person name="Kiyama R."/>
            <person name="Furutani Y."/>
            <person name="Kawaguchi K."/>
            <person name="Nakanishi T."/>
        </authorList>
    </citation>
    <scope>NUCLEOTIDE SEQUENCE [LARGE SCALE GENOMIC DNA]</scope>
</reference>
<keyword evidence="8" id="KW-1185">Reference proteome</keyword>
<name>A0A401G9F4_9APHY</name>
<evidence type="ECO:0000256" key="5">
    <source>
        <dbReference type="ARBA" id="ARBA00023136"/>
    </source>
</evidence>
<keyword evidence="3" id="KW-0812">Transmembrane</keyword>
<dbReference type="GeneID" id="38775709"/>
<evidence type="ECO:0000256" key="6">
    <source>
        <dbReference type="RuleBase" id="RU363053"/>
    </source>
</evidence>
<dbReference type="GO" id="GO:0005739">
    <property type="term" value="C:mitochondrion"/>
    <property type="evidence" value="ECO:0007669"/>
    <property type="project" value="TreeGrafter"/>
</dbReference>
<proteinExistence type="inferred from homology"/>
<dbReference type="Pfam" id="PF04117">
    <property type="entry name" value="Mpv17_PMP22"/>
    <property type="match status" value="1"/>
</dbReference>
<dbReference type="PANTHER" id="PTHR11266:SF17">
    <property type="entry name" value="PROTEIN MPV17"/>
    <property type="match status" value="1"/>
</dbReference>
<dbReference type="PANTHER" id="PTHR11266">
    <property type="entry name" value="PEROXISOMAL MEMBRANE PROTEIN 2, PXMP2 MPV17"/>
    <property type="match status" value="1"/>
</dbReference>
<comment type="similarity">
    <text evidence="2 6">Belongs to the peroxisomal membrane protein PXMP2/4 family.</text>
</comment>
<keyword evidence="5" id="KW-0472">Membrane</keyword>
<dbReference type="OrthoDB" id="430207at2759"/>
<dbReference type="GO" id="GO:0016020">
    <property type="term" value="C:membrane"/>
    <property type="evidence" value="ECO:0007669"/>
    <property type="project" value="UniProtKB-SubCell"/>
</dbReference>
<protein>
    <submittedName>
        <fullName evidence="7">Protein SYM1</fullName>
    </submittedName>
</protein>
<dbReference type="STRING" id="139825.A0A401G9F4"/>
<keyword evidence="4" id="KW-1133">Transmembrane helix</keyword>
<accession>A0A401G9F4</accession>
<evidence type="ECO:0000256" key="4">
    <source>
        <dbReference type="ARBA" id="ARBA00022989"/>
    </source>
</evidence>
<evidence type="ECO:0000256" key="2">
    <source>
        <dbReference type="ARBA" id="ARBA00006824"/>
    </source>
</evidence>
<dbReference type="InParanoid" id="A0A401G9F4"/>
<sequence>MAALLQSFNAALVRRPMLTQCATSAVLFGSGDVVAQQAFEQKGREHDFARTARLAFYGGAIFGPLLTKWLQLLNRISFASPIKGVVYKVWMDQTMFTPAVIGIFFGSMTFLEGKGVAQAQERISDAYVPTLVRNWGVFVPAQALNFALVPPHLRFVAVGAVSLFWNSYLSAVNARNARLEAGGEGKAAV</sequence>
<organism evidence="7 8">
    <name type="scientific">Sparassis crispa</name>
    <dbReference type="NCBI Taxonomy" id="139825"/>
    <lineage>
        <taxon>Eukaryota</taxon>
        <taxon>Fungi</taxon>
        <taxon>Dikarya</taxon>
        <taxon>Basidiomycota</taxon>
        <taxon>Agaricomycotina</taxon>
        <taxon>Agaricomycetes</taxon>
        <taxon>Polyporales</taxon>
        <taxon>Sparassidaceae</taxon>
        <taxon>Sparassis</taxon>
    </lineage>
</organism>
<dbReference type="EMBL" id="BFAD01000001">
    <property type="protein sequence ID" value="GBE78792.1"/>
    <property type="molecule type" value="Genomic_DNA"/>
</dbReference>
<evidence type="ECO:0000313" key="7">
    <source>
        <dbReference type="EMBL" id="GBE78792.1"/>
    </source>
</evidence>
<comment type="subcellular location">
    <subcellularLocation>
        <location evidence="1">Membrane</location>
        <topology evidence="1">Multi-pass membrane protein</topology>
    </subcellularLocation>
</comment>